<gene>
    <name evidence="1" type="ORF">LCGC14_1793750</name>
</gene>
<evidence type="ECO:0000313" key="1">
    <source>
        <dbReference type="EMBL" id="KKM01499.1"/>
    </source>
</evidence>
<organism evidence="1">
    <name type="scientific">marine sediment metagenome</name>
    <dbReference type="NCBI Taxonomy" id="412755"/>
    <lineage>
        <taxon>unclassified sequences</taxon>
        <taxon>metagenomes</taxon>
        <taxon>ecological metagenomes</taxon>
    </lineage>
</organism>
<sequence>MANCNFYDRGICQIGIANICPYRHGCNKPYMDIINKKIKAVEVR</sequence>
<dbReference type="EMBL" id="LAZR01017178">
    <property type="protein sequence ID" value="KKM01499.1"/>
    <property type="molecule type" value="Genomic_DNA"/>
</dbReference>
<protein>
    <submittedName>
        <fullName evidence="1">Uncharacterized protein</fullName>
    </submittedName>
</protein>
<comment type="caution">
    <text evidence="1">The sequence shown here is derived from an EMBL/GenBank/DDBJ whole genome shotgun (WGS) entry which is preliminary data.</text>
</comment>
<proteinExistence type="predicted"/>
<name>A0A0F9GRP7_9ZZZZ</name>
<dbReference type="AlphaFoldDB" id="A0A0F9GRP7"/>
<reference evidence="1" key="1">
    <citation type="journal article" date="2015" name="Nature">
        <title>Complex archaea that bridge the gap between prokaryotes and eukaryotes.</title>
        <authorList>
            <person name="Spang A."/>
            <person name="Saw J.H."/>
            <person name="Jorgensen S.L."/>
            <person name="Zaremba-Niedzwiedzka K."/>
            <person name="Martijn J."/>
            <person name="Lind A.E."/>
            <person name="van Eijk R."/>
            <person name="Schleper C."/>
            <person name="Guy L."/>
            <person name="Ettema T.J."/>
        </authorList>
    </citation>
    <scope>NUCLEOTIDE SEQUENCE</scope>
</reference>
<accession>A0A0F9GRP7</accession>